<sequence length="49" mass="5956">MDGRHFFDPMYDVVHLDEKWFYMKNVGKHVCILMGKDDVFFPVRYIDVT</sequence>
<evidence type="ECO:0000313" key="1">
    <source>
        <dbReference type="EMBL" id="KAE8952862.1"/>
    </source>
</evidence>
<evidence type="ECO:0000313" key="2">
    <source>
        <dbReference type="EMBL" id="KAE9260782.1"/>
    </source>
</evidence>
<evidence type="ECO:0000313" key="3">
    <source>
        <dbReference type="Proteomes" id="UP000434957"/>
    </source>
</evidence>
<dbReference type="AlphaFoldDB" id="A0A6A4AME0"/>
<dbReference type="OrthoDB" id="125352at2759"/>
<dbReference type="Proteomes" id="UP000434957">
    <property type="component" value="Unassembled WGS sequence"/>
</dbReference>
<keyword evidence="3" id="KW-1185">Reference proteome</keyword>
<dbReference type="EMBL" id="QXFT01010938">
    <property type="protein sequence ID" value="KAE9260782.1"/>
    <property type="molecule type" value="Genomic_DNA"/>
</dbReference>
<name>A0A6A4AME0_9STRA</name>
<proteinExistence type="predicted"/>
<evidence type="ECO:0000313" key="4">
    <source>
        <dbReference type="Proteomes" id="UP000435112"/>
    </source>
</evidence>
<gene>
    <name evidence="1" type="ORF">PR002_g32557</name>
    <name evidence="2" type="ORF">PR003_g34217</name>
</gene>
<protein>
    <submittedName>
        <fullName evidence="2">Uncharacterized protein</fullName>
    </submittedName>
</protein>
<organism evidence="2 3">
    <name type="scientific">Phytophthora rubi</name>
    <dbReference type="NCBI Taxonomy" id="129364"/>
    <lineage>
        <taxon>Eukaryota</taxon>
        <taxon>Sar</taxon>
        <taxon>Stramenopiles</taxon>
        <taxon>Oomycota</taxon>
        <taxon>Peronosporomycetes</taxon>
        <taxon>Peronosporales</taxon>
        <taxon>Peronosporaceae</taxon>
        <taxon>Phytophthora</taxon>
    </lineage>
</organism>
<accession>A0A6A4AME0</accession>
<comment type="caution">
    <text evidence="2">The sequence shown here is derived from an EMBL/GenBank/DDBJ whole genome shotgun (WGS) entry which is preliminary data.</text>
</comment>
<dbReference type="Proteomes" id="UP000435112">
    <property type="component" value="Unassembled WGS sequence"/>
</dbReference>
<dbReference type="EMBL" id="QXFU01011114">
    <property type="protein sequence ID" value="KAE8952862.1"/>
    <property type="molecule type" value="Genomic_DNA"/>
</dbReference>
<reference evidence="2 3" key="1">
    <citation type="submission" date="2018-08" db="EMBL/GenBank/DDBJ databases">
        <title>Genomic investigation of the strawberry pathogen Phytophthora fragariae indicates pathogenicity is determined by transcriptional variation in three key races.</title>
        <authorList>
            <person name="Adams T.M."/>
            <person name="Armitage A.D."/>
            <person name="Sobczyk M.K."/>
            <person name="Bates H.J."/>
            <person name="Dunwell J.M."/>
            <person name="Nellist C.F."/>
            <person name="Harrison R.J."/>
        </authorList>
    </citation>
    <scope>NUCLEOTIDE SEQUENCE [LARGE SCALE GENOMIC DNA]</scope>
    <source>
        <strain evidence="1 4">SCRP324</strain>
        <strain evidence="2 3">SCRP333</strain>
    </source>
</reference>